<name>A0A558ATX9_9STAP</name>
<dbReference type="RefSeq" id="WP_145288595.1">
    <property type="nucleotide sequence ID" value="NZ_VMSJ01000003.1"/>
</dbReference>
<keyword evidence="1" id="KW-0547">Nucleotide-binding</keyword>
<evidence type="ECO:0000256" key="3">
    <source>
        <dbReference type="ARBA" id="ARBA00022840"/>
    </source>
</evidence>
<dbReference type="GO" id="GO:0005524">
    <property type="term" value="F:ATP binding"/>
    <property type="evidence" value="ECO:0007669"/>
    <property type="project" value="UniProtKB-KW"/>
</dbReference>
<dbReference type="GO" id="GO:0016787">
    <property type="term" value="F:hydrolase activity"/>
    <property type="evidence" value="ECO:0007669"/>
    <property type="project" value="UniProtKB-KW"/>
</dbReference>
<gene>
    <name evidence="5" type="ORF">FO441_08390</name>
</gene>
<dbReference type="InterPro" id="IPR003778">
    <property type="entry name" value="CT_A_B"/>
</dbReference>
<protein>
    <submittedName>
        <fullName evidence="5">Biotin-dependent carboxyltransferase family protein</fullName>
    </submittedName>
</protein>
<accession>A0A558ATX9</accession>
<keyword evidence="6" id="KW-1185">Reference proteome</keyword>
<dbReference type="Gene3D" id="2.40.100.10">
    <property type="entry name" value="Cyclophilin-like"/>
    <property type="match status" value="1"/>
</dbReference>
<comment type="caution">
    <text evidence="5">The sequence shown here is derived from an EMBL/GenBank/DDBJ whole genome shotgun (WGS) entry which is preliminary data.</text>
</comment>
<dbReference type="Pfam" id="PF02626">
    <property type="entry name" value="CT_A_B"/>
    <property type="match status" value="1"/>
</dbReference>
<keyword evidence="3" id="KW-0067">ATP-binding</keyword>
<sequence>MTLKVTRPGLYTTVQDLGRFGHQSEGFSPAGAMDYRALMLANQLLGNEENAPGIEMTFKGATFEVVKDTVVATAGADMKMKIDDDHHPAGVPVHVAKGSTIEFGAAENGSRTYLVVPGGFKVETVLGSASTHVRSGIGGYKGRPFQVGDLLHAGAAGSATPYRIKDFDDGDGMVRVIPGQQFDRFDDDMKQQFFSASYALTKDCDRMGFRLDGPELVATPGHDVLSEPTQLGSIQVPKGGRPIVLLNDRQTAGGYARIGTVAHVDIPKLVQKQPGDMVKFIEITVEEASTLHRDEMERIRNGGYLEINNAFRSHGRPVARKVARIMKR</sequence>
<dbReference type="SUPFAM" id="SSF50891">
    <property type="entry name" value="Cyclophilin-like"/>
    <property type="match status" value="1"/>
</dbReference>
<keyword evidence="2" id="KW-0378">Hydrolase</keyword>
<evidence type="ECO:0000256" key="1">
    <source>
        <dbReference type="ARBA" id="ARBA00022741"/>
    </source>
</evidence>
<evidence type="ECO:0000256" key="2">
    <source>
        <dbReference type="ARBA" id="ARBA00022801"/>
    </source>
</evidence>
<dbReference type="NCBIfam" id="TIGR00724">
    <property type="entry name" value="urea_amlyse_rel"/>
    <property type="match status" value="1"/>
</dbReference>
<feature type="domain" description="Carboxyltransferase" evidence="4">
    <location>
        <begin position="24"/>
        <end position="299"/>
    </location>
</feature>
<dbReference type="EMBL" id="VMSJ01000003">
    <property type="protein sequence ID" value="TVT27715.1"/>
    <property type="molecule type" value="Genomic_DNA"/>
</dbReference>
<dbReference type="PANTHER" id="PTHR43309">
    <property type="entry name" value="5-OXOPROLINASE SUBUNIT C"/>
    <property type="match status" value="1"/>
</dbReference>
<dbReference type="PANTHER" id="PTHR43309:SF5">
    <property type="entry name" value="5-OXOPROLINASE SUBUNIT C"/>
    <property type="match status" value="1"/>
</dbReference>
<dbReference type="SMART" id="SM00797">
    <property type="entry name" value="AHS2"/>
    <property type="match status" value="1"/>
</dbReference>
<keyword evidence="5" id="KW-0808">Transferase</keyword>
<dbReference type="GO" id="GO:0016740">
    <property type="term" value="F:transferase activity"/>
    <property type="evidence" value="ECO:0007669"/>
    <property type="project" value="UniProtKB-KW"/>
</dbReference>
<evidence type="ECO:0000313" key="5">
    <source>
        <dbReference type="EMBL" id="TVT27715.1"/>
    </source>
</evidence>
<evidence type="ECO:0000259" key="4">
    <source>
        <dbReference type="SMART" id="SM00797"/>
    </source>
</evidence>
<dbReference type="AlphaFoldDB" id="A0A558ATX9"/>
<evidence type="ECO:0000313" key="6">
    <source>
        <dbReference type="Proteomes" id="UP000315103"/>
    </source>
</evidence>
<dbReference type="InterPro" id="IPR029000">
    <property type="entry name" value="Cyclophilin-like_dom_sf"/>
</dbReference>
<reference evidence="5 6" key="1">
    <citation type="submission" date="2019-07" db="EMBL/GenBank/DDBJ databases">
        <title>Salinicoccus cyprini sp. nov., isolated from gastro-intestinal tract of mirror carp, Cyprinus carpio var. specularis, collected from Gobind Sagar Reservoir, Himachal Pradesh, India.</title>
        <authorList>
            <person name="Talwar C."/>
            <person name="Singh A.K."/>
            <person name="Lal R."/>
            <person name="Negi R.K."/>
        </authorList>
    </citation>
    <scope>NUCLEOTIDE SEQUENCE [LARGE SCALE GENOMIC DNA]</scope>
    <source>
        <strain evidence="5 6">CT19</strain>
    </source>
</reference>
<dbReference type="InterPro" id="IPR052708">
    <property type="entry name" value="PxpC"/>
</dbReference>
<organism evidence="5 6">
    <name type="scientific">Salinicoccus cyprini</name>
    <dbReference type="NCBI Taxonomy" id="2493691"/>
    <lineage>
        <taxon>Bacteria</taxon>
        <taxon>Bacillati</taxon>
        <taxon>Bacillota</taxon>
        <taxon>Bacilli</taxon>
        <taxon>Bacillales</taxon>
        <taxon>Staphylococcaceae</taxon>
        <taxon>Salinicoccus</taxon>
    </lineage>
</organism>
<dbReference type="Proteomes" id="UP000315103">
    <property type="component" value="Unassembled WGS sequence"/>
</dbReference>
<dbReference type="OrthoDB" id="9782422at2"/>
<proteinExistence type="predicted"/>